<proteinExistence type="predicted"/>
<feature type="domain" description="HTH merR-type" evidence="2">
    <location>
        <begin position="1"/>
        <end position="68"/>
    </location>
</feature>
<sequence>MLISEVSEKTGLPISTLRYYERRGILQPQKNASGYRNYCDTDIAWIEFIQRLLEIGMPLNQVKEYSRLRQQGDTTIPDRLKLLHQQKTLLAQQQTKITSEIDFLDRKINTYNTMLCERIRK</sequence>
<dbReference type="Gene3D" id="1.10.1660.10">
    <property type="match status" value="1"/>
</dbReference>
<reference evidence="3" key="1">
    <citation type="submission" date="2023-07" db="EMBL/GenBank/DDBJ databases">
        <title>Bifidobacterium aquikefiriaerophilum sp. nov. and Bifidobacterium eccum sp. nov., isolated from water kefir.</title>
        <authorList>
            <person name="Breselge S."/>
            <person name="Bellassi P."/>
            <person name="Barcenilla C."/>
            <person name="Alvarez-Ordonez A."/>
            <person name="Morelli L."/>
            <person name="Cotter P.D."/>
        </authorList>
    </citation>
    <scope>NUCLEOTIDE SEQUENCE</scope>
    <source>
        <strain evidence="5">WK012_4_13</strain>
        <strain evidence="4">WK013_4_14</strain>
        <strain evidence="3">WK048_4_13</strain>
    </source>
</reference>
<keyword evidence="1" id="KW-0238">DNA-binding</keyword>
<dbReference type="SUPFAM" id="SSF46955">
    <property type="entry name" value="Putative DNA-binding domain"/>
    <property type="match status" value="1"/>
</dbReference>
<dbReference type="EMBL" id="CP129683">
    <property type="protein sequence ID" value="XDS50784.1"/>
    <property type="molecule type" value="Genomic_DNA"/>
</dbReference>
<dbReference type="CDD" id="cd01109">
    <property type="entry name" value="HTH_YyaN"/>
    <property type="match status" value="1"/>
</dbReference>
<accession>A0AB39U9E2</accession>
<dbReference type="PANTHER" id="PTHR30204:SF98">
    <property type="entry name" value="HTH-TYPE TRANSCRIPTIONAL REGULATOR ADHR"/>
    <property type="match status" value="1"/>
</dbReference>
<dbReference type="InterPro" id="IPR000551">
    <property type="entry name" value="MerR-type_HTH_dom"/>
</dbReference>
<organism evidence="3">
    <name type="scientific">Bifidobacterium fermentum</name>
    <dbReference type="NCBI Taxonomy" id="3059035"/>
    <lineage>
        <taxon>Bacteria</taxon>
        <taxon>Bacillati</taxon>
        <taxon>Actinomycetota</taxon>
        <taxon>Actinomycetes</taxon>
        <taxon>Bifidobacteriales</taxon>
        <taxon>Bifidobacteriaceae</taxon>
        <taxon>Bifidobacterium</taxon>
    </lineage>
</organism>
<dbReference type="RefSeq" id="WP_369341746.1">
    <property type="nucleotide sequence ID" value="NZ_CP129675.1"/>
</dbReference>
<dbReference type="Pfam" id="PF13411">
    <property type="entry name" value="MerR_1"/>
    <property type="match status" value="1"/>
</dbReference>
<evidence type="ECO:0000313" key="3">
    <source>
        <dbReference type="EMBL" id="XDS45651.1"/>
    </source>
</evidence>
<name>A0AB39U9E2_9BIFI</name>
<dbReference type="EMBL" id="CP129682">
    <property type="protein sequence ID" value="XDS49568.1"/>
    <property type="molecule type" value="Genomic_DNA"/>
</dbReference>
<dbReference type="InterPro" id="IPR047057">
    <property type="entry name" value="MerR_fam"/>
</dbReference>
<gene>
    <name evidence="5" type="ORF">QN062_00770</name>
    <name evidence="4" type="ORF">QN216_04780</name>
    <name evidence="3" type="ORF">QN217_05670</name>
</gene>
<dbReference type="EMBL" id="CP129675">
    <property type="protein sequence ID" value="XDS45651.1"/>
    <property type="molecule type" value="Genomic_DNA"/>
</dbReference>
<dbReference type="GO" id="GO:0003700">
    <property type="term" value="F:DNA-binding transcription factor activity"/>
    <property type="evidence" value="ECO:0007669"/>
    <property type="project" value="InterPro"/>
</dbReference>
<dbReference type="GO" id="GO:0003677">
    <property type="term" value="F:DNA binding"/>
    <property type="evidence" value="ECO:0007669"/>
    <property type="project" value="UniProtKB-KW"/>
</dbReference>
<dbReference type="SMART" id="SM00422">
    <property type="entry name" value="HTH_MERR"/>
    <property type="match status" value="1"/>
</dbReference>
<dbReference type="InterPro" id="IPR009061">
    <property type="entry name" value="DNA-bd_dom_put_sf"/>
</dbReference>
<evidence type="ECO:0000313" key="5">
    <source>
        <dbReference type="EMBL" id="XDS50784.1"/>
    </source>
</evidence>
<dbReference type="KEGG" id="bfk:QN062_00770"/>
<evidence type="ECO:0000259" key="2">
    <source>
        <dbReference type="PROSITE" id="PS50937"/>
    </source>
</evidence>
<protein>
    <submittedName>
        <fullName evidence="3">MerR family transcriptional regulator</fullName>
    </submittedName>
</protein>
<dbReference type="PROSITE" id="PS50937">
    <property type="entry name" value="HTH_MERR_2"/>
    <property type="match status" value="1"/>
</dbReference>
<dbReference type="PANTHER" id="PTHR30204">
    <property type="entry name" value="REDOX-CYCLING DRUG-SENSING TRANSCRIPTIONAL ACTIVATOR SOXR"/>
    <property type="match status" value="1"/>
</dbReference>
<evidence type="ECO:0000256" key="1">
    <source>
        <dbReference type="ARBA" id="ARBA00023125"/>
    </source>
</evidence>
<dbReference type="AlphaFoldDB" id="A0AB39U9E2"/>
<evidence type="ECO:0000313" key="4">
    <source>
        <dbReference type="EMBL" id="XDS49568.1"/>
    </source>
</evidence>
<dbReference type="PRINTS" id="PR00040">
    <property type="entry name" value="HTHMERR"/>
</dbReference>